<feature type="domain" description="DUF7745" evidence="2">
    <location>
        <begin position="34"/>
        <end position="93"/>
    </location>
</feature>
<keyword evidence="1" id="KW-0175">Coiled coil</keyword>
<dbReference type="InterPro" id="IPR056647">
    <property type="entry name" value="DUF7745"/>
</dbReference>
<protein>
    <recommendedName>
        <fullName evidence="2">DUF7745 domain-containing protein</fullName>
    </recommendedName>
</protein>
<accession>A0A2N9I3T8</accession>
<dbReference type="EMBL" id="OIVN01005068">
    <property type="protein sequence ID" value="SPD20716.1"/>
    <property type="molecule type" value="Genomic_DNA"/>
</dbReference>
<evidence type="ECO:0000313" key="3">
    <source>
        <dbReference type="EMBL" id="SPD20716.1"/>
    </source>
</evidence>
<organism evidence="3">
    <name type="scientific">Fagus sylvatica</name>
    <name type="common">Beechnut</name>
    <dbReference type="NCBI Taxonomy" id="28930"/>
    <lineage>
        <taxon>Eukaryota</taxon>
        <taxon>Viridiplantae</taxon>
        <taxon>Streptophyta</taxon>
        <taxon>Embryophyta</taxon>
        <taxon>Tracheophyta</taxon>
        <taxon>Spermatophyta</taxon>
        <taxon>Magnoliopsida</taxon>
        <taxon>eudicotyledons</taxon>
        <taxon>Gunneridae</taxon>
        <taxon>Pentapetalae</taxon>
        <taxon>rosids</taxon>
        <taxon>fabids</taxon>
        <taxon>Fagales</taxon>
        <taxon>Fagaceae</taxon>
        <taxon>Fagus</taxon>
    </lineage>
</organism>
<gene>
    <name evidence="3" type="ORF">FSB_LOCUS48598</name>
</gene>
<sequence>MAFSSGGLDSLVVLYFHNFRAERMRHWWNLLGGNDHANIEGVFGKFSSFMRLRVDRGLLEALTSFWDPTHCCFSIREMDLVPTLEEYAELLQLGSPFSETPIIPTHGPRSNRVLEKYLGLTSTVLCPEICRVDGTWRNASISLDLLTKYFFWGDFPVEFAKDFIAGKQDWGKFRVNAFKIAFAGPLCPPYCALIVLLPKTRRGGPDVLHAASPIMVLQSFASWRVTWGPAVWRPWTHCSLFDGVPLLGVWGCTGYYPSLALRQFSGIQYPPRLGDLSTVTFDCIPSSDMWRLLSGVKDMWGGRRSEMVLVEDGLPADSSVTADFAEWREGWNPSFNPRPIVRLGMPHPSVPPSLRVLTSHANRGGLPTWRESSRRLGQSCNAAVANLHRDLEVQGGNASVLQEMNNFIREQLEISEEAKDHLEEALIEAQGQLEALVDPSTGRPHDIVALRRALDESEASLTAARTSIGAIWDALASDASWLNSEGLPVVRALHQATRVMDFLGAWARAVLEEYEEGDLILSTTLGRFCMKTCI</sequence>
<evidence type="ECO:0000259" key="2">
    <source>
        <dbReference type="Pfam" id="PF24924"/>
    </source>
</evidence>
<name>A0A2N9I3T8_FAGSY</name>
<dbReference type="PANTHER" id="PTHR48200:SF1">
    <property type="entry name" value="AMINOTRANSFERASE-LIKE PLANT MOBILE DOMAIN-CONTAINING PROTEIN"/>
    <property type="match status" value="1"/>
</dbReference>
<proteinExistence type="predicted"/>
<dbReference type="Pfam" id="PF24924">
    <property type="entry name" value="DUF7745"/>
    <property type="match status" value="1"/>
</dbReference>
<feature type="coiled-coil region" evidence="1">
    <location>
        <begin position="405"/>
        <end position="432"/>
    </location>
</feature>
<dbReference type="AlphaFoldDB" id="A0A2N9I3T8"/>
<dbReference type="PANTHER" id="PTHR48200">
    <property type="entry name" value="PROTEIN, PUTATIVE-RELATED"/>
    <property type="match status" value="1"/>
</dbReference>
<reference evidence="3" key="1">
    <citation type="submission" date="2018-02" db="EMBL/GenBank/DDBJ databases">
        <authorList>
            <person name="Cohen D.B."/>
            <person name="Kent A.D."/>
        </authorList>
    </citation>
    <scope>NUCLEOTIDE SEQUENCE</scope>
</reference>
<evidence type="ECO:0000256" key="1">
    <source>
        <dbReference type="SAM" id="Coils"/>
    </source>
</evidence>